<dbReference type="PANTHER" id="PTHR28626:SF3">
    <property type="entry name" value="SRR1-LIKE PROTEIN"/>
    <property type="match status" value="1"/>
</dbReference>
<feature type="compositionally biased region" description="Low complexity" evidence="2">
    <location>
        <begin position="379"/>
        <end position="396"/>
    </location>
</feature>
<dbReference type="GO" id="GO:0005737">
    <property type="term" value="C:cytoplasm"/>
    <property type="evidence" value="ECO:0007669"/>
    <property type="project" value="TreeGrafter"/>
</dbReference>
<name>A0A7S3QVP0_DUNTE</name>
<dbReference type="EMBL" id="HBIP01016603">
    <property type="protein sequence ID" value="CAE0494649.1"/>
    <property type="molecule type" value="Transcribed_RNA"/>
</dbReference>
<feature type="domain" description="SRR1-like" evidence="3">
    <location>
        <begin position="220"/>
        <end position="324"/>
    </location>
</feature>
<feature type="compositionally biased region" description="Basic residues" evidence="2">
    <location>
        <begin position="457"/>
        <end position="470"/>
    </location>
</feature>
<dbReference type="InterPro" id="IPR012942">
    <property type="entry name" value="SRR1-like"/>
</dbReference>
<feature type="compositionally biased region" description="Low complexity" evidence="2">
    <location>
        <begin position="478"/>
        <end position="489"/>
    </location>
</feature>
<organism evidence="4">
    <name type="scientific">Dunaliella tertiolecta</name>
    <name type="common">Green alga</name>
    <dbReference type="NCBI Taxonomy" id="3047"/>
    <lineage>
        <taxon>Eukaryota</taxon>
        <taxon>Viridiplantae</taxon>
        <taxon>Chlorophyta</taxon>
        <taxon>core chlorophytes</taxon>
        <taxon>Chlorophyceae</taxon>
        <taxon>CS clade</taxon>
        <taxon>Chlamydomonadales</taxon>
        <taxon>Dunaliellaceae</taxon>
        <taxon>Dunaliella</taxon>
    </lineage>
</organism>
<dbReference type="GO" id="GO:0005634">
    <property type="term" value="C:nucleus"/>
    <property type="evidence" value="ECO:0007669"/>
    <property type="project" value="TreeGrafter"/>
</dbReference>
<dbReference type="InterPro" id="IPR040044">
    <property type="entry name" value="SRR1L"/>
</dbReference>
<evidence type="ECO:0000256" key="1">
    <source>
        <dbReference type="ARBA" id="ARBA00009856"/>
    </source>
</evidence>
<dbReference type="Pfam" id="PF07985">
    <property type="entry name" value="SRR1"/>
    <property type="match status" value="1"/>
</dbReference>
<gene>
    <name evidence="4" type="ORF">DTER00134_LOCUS9722</name>
</gene>
<dbReference type="AlphaFoldDB" id="A0A7S3QVP0"/>
<feature type="region of interest" description="Disordered" evidence="2">
    <location>
        <begin position="127"/>
        <end position="217"/>
    </location>
</feature>
<dbReference type="PANTHER" id="PTHR28626">
    <property type="entry name" value="SRR1-LIKE PROTEIN"/>
    <property type="match status" value="1"/>
</dbReference>
<sequence length="543" mass="56762">MVPDDEWVVVGGSGKAKKGSKKGTSNSHGAQPPVHSQTPGAAIPPAVPAAVAPLPGWEAGSAVGCAQPSAQAKPRRGRHRILERTTEELAADLKQQVQQCRLDIESSSIFASLQQAFLAGAPHLPFLAHKPQSQSPPTPSVDTSQQTPSLHHPHQLPQQHQQEHRQEHSGKEERSEQQPPLQQQHFCLQEPQLQQQQQQQQEVQGQPERCAGNRQGLLAPQPGWQQVQELVIFGLGSMQTSSTSRYQLAMASLLATKLLPGLQAPPMAFDPAFTPADVALLHSMGIAVISNNQLCAHRAHVPTFFYLPHLEGRLCDNLLAANSSSSSSIDSTAHHSAAHTRERSSSEGGPPQNVVCTPAGSSSVPCAQEVCSQGTQAPNSISSSTVGTASSGSNGARPAPGTAEGSSDFPGSTQGPCANRHQQHTLHNCVLLANRFSTYEGRAPGPGAAVGGEGGRSHRSKQGGKGRKGGKLGGDAEGVQQGNGAANASQGGVGGLEAVLASGQPATMVSLVSTGAVLELQIKEDKRFPSPSAFNDMALHIIP</sequence>
<accession>A0A7S3QVP0</accession>
<feature type="region of interest" description="Disordered" evidence="2">
    <location>
        <begin position="443"/>
        <end position="489"/>
    </location>
</feature>
<reference evidence="4" key="1">
    <citation type="submission" date="2021-01" db="EMBL/GenBank/DDBJ databases">
        <authorList>
            <person name="Corre E."/>
            <person name="Pelletier E."/>
            <person name="Niang G."/>
            <person name="Scheremetjew M."/>
            <person name="Finn R."/>
            <person name="Kale V."/>
            <person name="Holt S."/>
            <person name="Cochrane G."/>
            <person name="Meng A."/>
            <person name="Brown T."/>
            <person name="Cohen L."/>
        </authorList>
    </citation>
    <scope>NUCLEOTIDE SEQUENCE</scope>
    <source>
        <strain evidence="4">CCMP1320</strain>
    </source>
</reference>
<feature type="compositionally biased region" description="Low complexity" evidence="2">
    <location>
        <begin position="326"/>
        <end position="335"/>
    </location>
</feature>
<feature type="compositionally biased region" description="Polar residues" evidence="2">
    <location>
        <begin position="24"/>
        <end position="38"/>
    </location>
</feature>
<evidence type="ECO:0000259" key="3">
    <source>
        <dbReference type="Pfam" id="PF07985"/>
    </source>
</evidence>
<evidence type="ECO:0000313" key="4">
    <source>
        <dbReference type="EMBL" id="CAE0494649.1"/>
    </source>
</evidence>
<protein>
    <recommendedName>
        <fullName evidence="3">SRR1-like domain-containing protein</fullName>
    </recommendedName>
</protein>
<feature type="region of interest" description="Disordered" evidence="2">
    <location>
        <begin position="1"/>
        <end position="46"/>
    </location>
</feature>
<feature type="region of interest" description="Disordered" evidence="2">
    <location>
        <begin position="326"/>
        <end position="359"/>
    </location>
</feature>
<comment type="similarity">
    <text evidence="1">Belongs to the SRR1 family.</text>
</comment>
<feature type="compositionally biased region" description="Low complexity" evidence="2">
    <location>
        <begin position="181"/>
        <end position="208"/>
    </location>
</feature>
<feature type="compositionally biased region" description="Low complexity" evidence="2">
    <location>
        <begin position="144"/>
        <end position="160"/>
    </location>
</feature>
<feature type="compositionally biased region" description="Basic and acidic residues" evidence="2">
    <location>
        <begin position="161"/>
        <end position="176"/>
    </location>
</feature>
<feature type="region of interest" description="Disordered" evidence="2">
    <location>
        <begin position="374"/>
        <end position="420"/>
    </location>
</feature>
<evidence type="ECO:0000256" key="2">
    <source>
        <dbReference type="SAM" id="MobiDB-lite"/>
    </source>
</evidence>
<proteinExistence type="inferred from homology"/>